<feature type="chain" id="PRO_5022007604" description="Surface antigen" evidence="1">
    <location>
        <begin position="30"/>
        <end position="400"/>
    </location>
</feature>
<dbReference type="EMBL" id="FXTB01000010">
    <property type="protein sequence ID" value="SMO86161.1"/>
    <property type="molecule type" value="Genomic_DNA"/>
</dbReference>
<name>A0A521ERX0_SACCC</name>
<evidence type="ECO:0008006" key="4">
    <source>
        <dbReference type="Google" id="ProtNLM"/>
    </source>
</evidence>
<dbReference type="OrthoDB" id="9771071at2"/>
<keyword evidence="3" id="KW-1185">Reference proteome</keyword>
<dbReference type="Proteomes" id="UP000319040">
    <property type="component" value="Unassembled WGS sequence"/>
</dbReference>
<dbReference type="RefSeq" id="WP_142534415.1">
    <property type="nucleotide sequence ID" value="NZ_FXTB01000010.1"/>
</dbReference>
<dbReference type="Gene3D" id="2.40.160.50">
    <property type="entry name" value="membrane protein fhac: a member of the omp85/tpsb transporter family"/>
    <property type="match status" value="1"/>
</dbReference>
<reference evidence="2 3" key="1">
    <citation type="submission" date="2017-05" db="EMBL/GenBank/DDBJ databases">
        <authorList>
            <person name="Varghese N."/>
            <person name="Submissions S."/>
        </authorList>
    </citation>
    <scope>NUCLEOTIDE SEQUENCE [LARGE SCALE GENOMIC DNA]</scope>
    <source>
        <strain evidence="2 3">DSM 27040</strain>
    </source>
</reference>
<dbReference type="AlphaFoldDB" id="A0A521ERX0"/>
<gene>
    <name evidence="2" type="ORF">SAMN06265379_110107</name>
</gene>
<sequence length="400" mass="45450">MKLTGYLVIKKKALVLGCLFGLLKFTVNAQTDTLSHADRTGIMQRVANFADWGVDLITFKKENYTFFLLPVMAYEERTKLAIGVMPVWRFYLGKGKAGRHHEGLYYRPSNVSPSLVTSTTGMYQFEFNSDFYFIKDWYIQSKWIYQWMPDKYYPVGNDVDKTLYSDVDIKKIEFAGRLMKGLNKEVFVGLNYDVGFYDVKNKYANNLTADIAGFNGQNVVGGGLVVSYDSRNSIVYSNTGSFVSVAHLWYPKKLGDFAFSTLTFDARHFFKLGSRGKVLGAQLYIKSATGNIPFYRMPVLGGKNLFRGIAQPYKYMDKNSMYLQAAYRSPIWWRLGYEVFAGAGRVHSQWDGSLLKHMHLMGGLGLRVKVLEEEGLSVRFDYGMSTTGDTGLFFTLGEAF</sequence>
<protein>
    <recommendedName>
        <fullName evidence="4">Surface antigen</fullName>
    </recommendedName>
</protein>
<accession>A0A521ERX0</accession>
<organism evidence="2 3">
    <name type="scientific">Saccharicrinis carchari</name>
    <dbReference type="NCBI Taxonomy" id="1168039"/>
    <lineage>
        <taxon>Bacteria</taxon>
        <taxon>Pseudomonadati</taxon>
        <taxon>Bacteroidota</taxon>
        <taxon>Bacteroidia</taxon>
        <taxon>Marinilabiliales</taxon>
        <taxon>Marinilabiliaceae</taxon>
        <taxon>Saccharicrinis</taxon>
    </lineage>
</organism>
<evidence type="ECO:0000256" key="1">
    <source>
        <dbReference type="SAM" id="SignalP"/>
    </source>
</evidence>
<keyword evidence="1" id="KW-0732">Signal</keyword>
<proteinExistence type="predicted"/>
<feature type="signal peptide" evidence="1">
    <location>
        <begin position="1"/>
        <end position="29"/>
    </location>
</feature>
<evidence type="ECO:0000313" key="2">
    <source>
        <dbReference type="EMBL" id="SMO86161.1"/>
    </source>
</evidence>
<evidence type="ECO:0000313" key="3">
    <source>
        <dbReference type="Proteomes" id="UP000319040"/>
    </source>
</evidence>